<dbReference type="NCBIfam" id="TIGR04246">
    <property type="entry name" value="nitrous_NosZ_Gp"/>
    <property type="match status" value="1"/>
</dbReference>
<comment type="subcellular location">
    <subcellularLocation>
        <location evidence="4">Periplasm</location>
    </subcellularLocation>
</comment>
<dbReference type="SUPFAM" id="SSF49503">
    <property type="entry name" value="Cupredoxins"/>
    <property type="match status" value="1"/>
</dbReference>
<dbReference type="InterPro" id="IPR028096">
    <property type="entry name" value="EfeO_Cupredoxin"/>
</dbReference>
<comment type="subunit">
    <text evidence="8">Homodimer.</text>
</comment>
<dbReference type="AlphaFoldDB" id="D1C1Q5"/>
<evidence type="ECO:0000256" key="8">
    <source>
        <dbReference type="ARBA" id="ARBA00011738"/>
    </source>
</evidence>
<keyword evidence="19" id="KW-0560">Oxidoreductase</keyword>
<evidence type="ECO:0000256" key="4">
    <source>
        <dbReference type="ARBA" id="ARBA00004418"/>
    </source>
</evidence>
<comment type="cofactor">
    <cofactor evidence="1">
        <name>Ca(2+)</name>
        <dbReference type="ChEBI" id="CHEBI:29108"/>
    </cofactor>
</comment>
<comment type="similarity">
    <text evidence="6">In the C-terminal section; belongs to the cytochrome c oxidase subunit 2 family.</text>
</comment>
<dbReference type="Pfam" id="PF13473">
    <property type="entry name" value="Cupredoxin_1"/>
    <property type="match status" value="1"/>
</dbReference>
<dbReference type="STRING" id="479434.Sthe_0735"/>
<dbReference type="InterPro" id="IPR011045">
    <property type="entry name" value="N2O_reductase_N"/>
</dbReference>
<dbReference type="GO" id="GO:0050304">
    <property type="term" value="F:nitrous-oxide reductase activity"/>
    <property type="evidence" value="ECO:0007669"/>
    <property type="project" value="UniProtKB-EC"/>
</dbReference>
<dbReference type="EMBL" id="CP001823">
    <property type="protein sequence ID" value="ACZ38172.1"/>
    <property type="molecule type" value="Genomic_DNA"/>
</dbReference>
<reference evidence="19 20" key="2">
    <citation type="journal article" date="2010" name="Stand. Genomic Sci.">
        <title>Complete genome sequence of Desulfohalobium retbaense type strain (HR(100)).</title>
        <authorList>
            <person name="Spring S."/>
            <person name="Nolan M."/>
            <person name="Lapidus A."/>
            <person name="Glavina Del Rio T."/>
            <person name="Copeland A."/>
            <person name="Tice H."/>
            <person name="Cheng J.F."/>
            <person name="Lucas S."/>
            <person name="Land M."/>
            <person name="Chen F."/>
            <person name="Bruce D."/>
            <person name="Goodwin L."/>
            <person name="Pitluck S."/>
            <person name="Ivanova N."/>
            <person name="Mavromatis K."/>
            <person name="Mikhailova N."/>
            <person name="Pati A."/>
            <person name="Chen A."/>
            <person name="Palaniappan K."/>
            <person name="Hauser L."/>
            <person name="Chang Y.J."/>
            <person name="Jeffries C.D."/>
            <person name="Munk C."/>
            <person name="Kiss H."/>
            <person name="Chain P."/>
            <person name="Han C."/>
            <person name="Brettin T."/>
            <person name="Detter J.C."/>
            <person name="Schuler E."/>
            <person name="Goker M."/>
            <person name="Rohde M."/>
            <person name="Bristow J."/>
            <person name="Eisen J.A."/>
            <person name="Markowitz V."/>
            <person name="Hugenholtz P."/>
            <person name="Kyrpides N.C."/>
            <person name="Klenk H.P."/>
        </authorList>
    </citation>
    <scope>NUCLEOTIDE SEQUENCE [LARGE SCALE GENOMIC DNA]</scope>
    <source>
        <strain evidence="20">ATCC 49802 / DSM 20745 / S 6022</strain>
    </source>
</reference>
<evidence type="ECO:0000256" key="3">
    <source>
        <dbReference type="ARBA" id="ARBA00003034"/>
    </source>
</evidence>
<comment type="pathway">
    <text evidence="5">Nitrogen metabolism; nitrate reduction (denitrification); dinitrogen from nitrate: step 4/4.</text>
</comment>
<comment type="cofactor">
    <cofactor evidence="2">
        <name>Cu cation</name>
        <dbReference type="ChEBI" id="CHEBI:23378"/>
    </cofactor>
</comment>
<dbReference type="RefSeq" id="WP_012871219.1">
    <property type="nucleotide sequence ID" value="NC_013523.1"/>
</dbReference>
<evidence type="ECO:0000256" key="11">
    <source>
        <dbReference type="ARBA" id="ARBA00022723"/>
    </source>
</evidence>
<dbReference type="InterPro" id="IPR002429">
    <property type="entry name" value="CcO_II-like_C"/>
</dbReference>
<evidence type="ECO:0000256" key="15">
    <source>
        <dbReference type="ARBA" id="ARBA00031077"/>
    </source>
</evidence>
<proteinExistence type="inferred from homology"/>
<dbReference type="GO" id="GO:0019333">
    <property type="term" value="P:denitrification pathway"/>
    <property type="evidence" value="ECO:0007669"/>
    <property type="project" value="UniProtKB-UniPathway"/>
</dbReference>
<evidence type="ECO:0000256" key="14">
    <source>
        <dbReference type="ARBA" id="ARBA00023008"/>
    </source>
</evidence>
<evidence type="ECO:0000256" key="10">
    <source>
        <dbReference type="ARBA" id="ARBA00016560"/>
    </source>
</evidence>
<keyword evidence="11" id="KW-0479">Metal-binding</keyword>
<evidence type="ECO:0000313" key="19">
    <source>
        <dbReference type="EMBL" id="ACZ38172.1"/>
    </source>
</evidence>
<protein>
    <recommendedName>
        <fullName evidence="10">Nitrous-oxide reductase</fullName>
        <ecNumber evidence="9">1.7.2.4</ecNumber>
    </recommendedName>
    <alternativeName>
        <fullName evidence="15">N(2)OR</fullName>
    </alternativeName>
    <alternativeName>
        <fullName evidence="16">N2O reductase</fullName>
    </alternativeName>
</protein>
<dbReference type="UniPathway" id="UPA00652">
    <property type="reaction ID" value="UER00709"/>
</dbReference>
<dbReference type="InterPro" id="IPR034205">
    <property type="entry name" value="N2OR_C"/>
</dbReference>
<comment type="function">
    <text evidence="3">Nitrous-oxide reductase is part of a bacterial respiratory system which is activated under anaerobic conditions in the presence of nitrate or nitrous oxide.</text>
</comment>
<dbReference type="PANTHER" id="PTHR42838:SF2">
    <property type="entry name" value="NITROUS-OXIDE REDUCTASE"/>
    <property type="match status" value="1"/>
</dbReference>
<dbReference type="GO" id="GO:0005507">
    <property type="term" value="F:copper ion binding"/>
    <property type="evidence" value="ECO:0007669"/>
    <property type="project" value="InterPro"/>
</dbReference>
<dbReference type="KEGG" id="sti:Sthe_0735"/>
<dbReference type="Gene3D" id="2.130.10.10">
    <property type="entry name" value="YVTN repeat-like/Quinoprotein amine dehydrogenase"/>
    <property type="match status" value="1"/>
</dbReference>
<evidence type="ECO:0000256" key="6">
    <source>
        <dbReference type="ARBA" id="ARBA00006790"/>
    </source>
</evidence>
<evidence type="ECO:0000256" key="13">
    <source>
        <dbReference type="ARBA" id="ARBA00022837"/>
    </source>
</evidence>
<dbReference type="eggNOG" id="COG4263">
    <property type="taxonomic scope" value="Bacteria"/>
</dbReference>
<dbReference type="InterPro" id="IPR008972">
    <property type="entry name" value="Cupredoxin"/>
</dbReference>
<sequence>MDKAHQTRRFNRRTVLKGVGAAAVLGPAAGALFSSCSIGGNGNGGGGTGAPASANDIAKERGLTPEDVAAALKTYVPSGRHDEYLMFTSGGHSGQLLVIGIPSMRLLRVIGVFAPEPWQGWGYSDASRKVLEEGGFQGKTLTVGDTHHPALSETNAQYDGQFVFINEKIHGRVAVIDLRDFETKQIVKNPLTLSNHACFVTPNTEYVVEGCQYATPLGGAYAPLEEFEEKYRGAITFWKFNRERGRIVPDESFAVELPPYFQDLGDAGRGVSDGWVFLNSLNTEMATGGIQEGKPPLEIGASQREMDYLSVVNWKKAEEVARAGKVELINGFPVITIKTAVEEGILFQVPEPKSPHGVDVSPDGAYIVVSGKLDPHVTVYSMKKIEEQIAKGNYETDSFGIPVLDFAGCMEAQVELGLGPLHTQFDDKGYAYTSLFIDSAVARWTLGGEGKSDGWKFVDKIPVHYNVGHIAAVQGDTIQPGGKFLVALNKWSVDRFAPVGPLLPQNLQLIDISGETMQLLYDMPIGIGEPHYAQIIPVSLLQPWEVYPETGWEPGIQAVDAQAAQLGNEGVERNGSQVTVRMTALRSHFTPDIVRVKQGDTVTWHITNVENAHDATHGFVLPGVNVSLSLEPGEANSFTFTAEHPGVYPFYCTEFCAALHVEMMGYLIVEPS</sequence>
<dbReference type="SUPFAM" id="SSF50974">
    <property type="entry name" value="Nitrous oxide reductase, N-terminal domain"/>
    <property type="match status" value="1"/>
</dbReference>
<evidence type="ECO:0000259" key="18">
    <source>
        <dbReference type="PROSITE" id="PS50857"/>
    </source>
</evidence>
<evidence type="ECO:0000256" key="1">
    <source>
        <dbReference type="ARBA" id="ARBA00001913"/>
    </source>
</evidence>
<evidence type="ECO:0000256" key="12">
    <source>
        <dbReference type="ARBA" id="ARBA00022764"/>
    </source>
</evidence>
<dbReference type="Gene3D" id="2.60.40.420">
    <property type="entry name" value="Cupredoxins - blue copper proteins"/>
    <property type="match status" value="1"/>
</dbReference>
<dbReference type="PROSITE" id="PS51318">
    <property type="entry name" value="TAT"/>
    <property type="match status" value="1"/>
</dbReference>
<dbReference type="PROSITE" id="PS50857">
    <property type="entry name" value="COX2_CUA"/>
    <property type="match status" value="1"/>
</dbReference>
<dbReference type="OrthoDB" id="279535at2"/>
<evidence type="ECO:0000256" key="9">
    <source>
        <dbReference type="ARBA" id="ARBA00011896"/>
    </source>
</evidence>
<evidence type="ECO:0000256" key="7">
    <source>
        <dbReference type="ARBA" id="ARBA00010372"/>
    </source>
</evidence>
<dbReference type="Pfam" id="PF18764">
    <property type="entry name" value="nos_propeller"/>
    <property type="match status" value="1"/>
</dbReference>
<evidence type="ECO:0000313" key="20">
    <source>
        <dbReference type="Proteomes" id="UP000002027"/>
    </source>
</evidence>
<dbReference type="InterPro" id="IPR026468">
    <property type="entry name" value="Nitrous_oxide_Rdtase_Sec-dep"/>
</dbReference>
<keyword evidence="20" id="KW-1185">Reference proteome</keyword>
<dbReference type="Proteomes" id="UP000002027">
    <property type="component" value="Chromosome 1"/>
</dbReference>
<comment type="similarity">
    <text evidence="7">Belongs to the NosZ family.</text>
</comment>
<dbReference type="InParanoid" id="D1C1Q5"/>
<dbReference type="PANTHER" id="PTHR42838">
    <property type="entry name" value="CYTOCHROME C OXIDASE SUBUNIT II"/>
    <property type="match status" value="1"/>
</dbReference>
<keyword evidence="14" id="KW-0186">Copper</keyword>
<dbReference type="GO" id="GO:0004129">
    <property type="term" value="F:cytochrome-c oxidase activity"/>
    <property type="evidence" value="ECO:0007669"/>
    <property type="project" value="InterPro"/>
</dbReference>
<dbReference type="InterPro" id="IPR015943">
    <property type="entry name" value="WD40/YVTN_repeat-like_dom_sf"/>
</dbReference>
<dbReference type="CDD" id="cd04223">
    <property type="entry name" value="N2OR_C"/>
    <property type="match status" value="1"/>
</dbReference>
<dbReference type="GO" id="GO:0016020">
    <property type="term" value="C:membrane"/>
    <property type="evidence" value="ECO:0007669"/>
    <property type="project" value="InterPro"/>
</dbReference>
<reference evidence="20" key="1">
    <citation type="submission" date="2009-11" db="EMBL/GenBank/DDBJ databases">
        <title>The complete chromosome 1 of Sphaerobacter thermophilus DSM 20745.</title>
        <authorList>
            <person name="Lucas S."/>
            <person name="Copeland A."/>
            <person name="Lapidus A."/>
            <person name="Glavina del Rio T."/>
            <person name="Dalin E."/>
            <person name="Tice H."/>
            <person name="Bruce D."/>
            <person name="Goodwin L."/>
            <person name="Pitluck S."/>
            <person name="Kyrpides N."/>
            <person name="Mavromatis K."/>
            <person name="Ivanova N."/>
            <person name="Mikhailova N."/>
            <person name="LaButti K.M."/>
            <person name="Clum A."/>
            <person name="Sun H.I."/>
            <person name="Brettin T."/>
            <person name="Detter J.C."/>
            <person name="Han C."/>
            <person name="Larimer F."/>
            <person name="Land M."/>
            <person name="Hauser L."/>
            <person name="Markowitz V."/>
            <person name="Cheng J.F."/>
            <person name="Hugenholtz P."/>
            <person name="Woyke T."/>
            <person name="Wu D."/>
            <person name="Steenblock K."/>
            <person name="Schneider S."/>
            <person name="Pukall R."/>
            <person name="Goeker M."/>
            <person name="Klenk H.P."/>
            <person name="Eisen J.A."/>
        </authorList>
    </citation>
    <scope>NUCLEOTIDE SEQUENCE [LARGE SCALE GENOMIC DNA]</scope>
    <source>
        <strain evidence="20">ATCC 49802 / DSM 20745 / S 6022</strain>
    </source>
</reference>
<dbReference type="InterPro" id="IPR051403">
    <property type="entry name" value="NosZ/Cyto_c_oxidase_sub2"/>
</dbReference>
<accession>D1C1Q5</accession>
<evidence type="ECO:0000256" key="16">
    <source>
        <dbReference type="ARBA" id="ARBA00032847"/>
    </source>
</evidence>
<dbReference type="GO" id="GO:0042597">
    <property type="term" value="C:periplasmic space"/>
    <property type="evidence" value="ECO:0007669"/>
    <property type="project" value="UniProtKB-SubCell"/>
</dbReference>
<dbReference type="EC" id="1.7.2.4" evidence="9"/>
<evidence type="ECO:0000256" key="17">
    <source>
        <dbReference type="ARBA" id="ARBA00049555"/>
    </source>
</evidence>
<feature type="domain" description="Cytochrome oxidase subunit II copper A binding" evidence="18">
    <location>
        <begin position="575"/>
        <end position="672"/>
    </location>
</feature>
<name>D1C1Q5_SPHTD</name>
<dbReference type="HOGENOM" id="CLU_016420_0_0_0"/>
<evidence type="ECO:0000256" key="5">
    <source>
        <dbReference type="ARBA" id="ARBA00004779"/>
    </source>
</evidence>
<organism evidence="19 20">
    <name type="scientific">Sphaerobacter thermophilus (strain ATCC 49802 / DSM 20745 / KCCM 41009 / NCIMB 13125 / S 6022)</name>
    <dbReference type="NCBI Taxonomy" id="479434"/>
    <lineage>
        <taxon>Bacteria</taxon>
        <taxon>Pseudomonadati</taxon>
        <taxon>Thermomicrobiota</taxon>
        <taxon>Thermomicrobia</taxon>
        <taxon>Sphaerobacterales</taxon>
        <taxon>Sphaerobacterineae</taxon>
        <taxon>Sphaerobacteraceae</taxon>
        <taxon>Sphaerobacter</taxon>
    </lineage>
</organism>
<gene>
    <name evidence="19" type="ordered locus">Sthe_0735</name>
</gene>
<evidence type="ECO:0000256" key="2">
    <source>
        <dbReference type="ARBA" id="ARBA00001935"/>
    </source>
</evidence>
<keyword evidence="13" id="KW-0106">Calcium</keyword>
<keyword evidence="12" id="KW-0574">Periplasm</keyword>
<dbReference type="InterPro" id="IPR041114">
    <property type="entry name" value="Nos_propeller"/>
</dbReference>
<comment type="catalytic activity">
    <reaction evidence="17">
        <text>N2 + 2 Fe(III)-[cytochrome c] + H2O = nitrous oxide + 2 Fe(II)-[cytochrome c] + 2 H(+)</text>
        <dbReference type="Rhea" id="RHEA:43108"/>
        <dbReference type="Rhea" id="RHEA-COMP:10350"/>
        <dbReference type="Rhea" id="RHEA-COMP:14399"/>
        <dbReference type="ChEBI" id="CHEBI:15377"/>
        <dbReference type="ChEBI" id="CHEBI:15378"/>
        <dbReference type="ChEBI" id="CHEBI:17045"/>
        <dbReference type="ChEBI" id="CHEBI:17997"/>
        <dbReference type="ChEBI" id="CHEBI:29033"/>
        <dbReference type="ChEBI" id="CHEBI:29034"/>
        <dbReference type="EC" id="1.7.2.4"/>
    </reaction>
</comment>
<dbReference type="InterPro" id="IPR006311">
    <property type="entry name" value="TAT_signal"/>
</dbReference>